<dbReference type="OrthoDB" id="8094857at2"/>
<keyword evidence="3" id="KW-1185">Reference proteome</keyword>
<comment type="caution">
    <text evidence="2">The sequence shown here is derived from an EMBL/GenBank/DDBJ whole genome shotgun (WGS) entry which is preliminary data.</text>
</comment>
<proteinExistence type="predicted"/>
<protein>
    <recommendedName>
        <fullName evidence="1">J domain-containing protein</fullName>
    </recommendedName>
</protein>
<feature type="domain" description="J" evidence="1">
    <location>
        <begin position="8"/>
        <end position="66"/>
    </location>
</feature>
<dbReference type="SUPFAM" id="SSF46565">
    <property type="entry name" value="Chaperone J-domain"/>
    <property type="match status" value="1"/>
</dbReference>
<dbReference type="RefSeq" id="WP_039094598.1">
    <property type="nucleotide sequence ID" value="NZ_JTDN01000001.1"/>
</dbReference>
<dbReference type="AlphaFoldDB" id="A0A0B2C1K7"/>
<dbReference type="STRING" id="1572751.PK98_04445"/>
<dbReference type="InterPro" id="IPR001623">
    <property type="entry name" value="DnaJ_domain"/>
</dbReference>
<gene>
    <name evidence="2" type="ORF">PK98_04445</name>
</gene>
<name>A0A0B2C1K7_9SPHN</name>
<evidence type="ECO:0000313" key="3">
    <source>
        <dbReference type="Proteomes" id="UP000030988"/>
    </source>
</evidence>
<evidence type="ECO:0000259" key="1">
    <source>
        <dbReference type="PROSITE" id="PS50076"/>
    </source>
</evidence>
<reference evidence="2 3" key="1">
    <citation type="submission" date="2014-11" db="EMBL/GenBank/DDBJ databases">
        <title>Draft genome sequence of Kirrobacter mercurialis.</title>
        <authorList>
            <person name="Coil D.A."/>
            <person name="Eisen J.A."/>
        </authorList>
    </citation>
    <scope>NUCLEOTIDE SEQUENCE [LARGE SCALE GENOMIC DNA]</scope>
    <source>
        <strain evidence="2 3">Coronado</strain>
    </source>
</reference>
<sequence length="423" mass="45427">MMQAPSPTDWTVLGLAPTGDRDAVRAAYRTRLRDMGPDKDPEGFQTLRQAYEAVLASLETDGDEAGDGAPSAEVIAFLDELAAHRAAGDAAGAITLIDATIARHPPGSATLVALEDAVLHVVAFSEPLAPGLFRHLADRFDWRDMGGHAARSDPERHAALLDRIAAEDWFRRLRVTGSDATGRVEQLLLLNGREVLSALSDRALSEEERQRVRTLFDELLEHGGYLLPRFDGEALAVLREAVEGPPLLGDAIAATATPPLAVAPSRVAAPARAMPADTGMPPANRKLTLLVIIVAIIAMGAIKMGIDHFRSAPDAATTTDDAPAEADAIRAIKDPATPWLVTRQEPDGIYVDWSPMVTLRNGLAEIRIGAETPQPTTAMPVPTMPMQLGFVAPPSLTYMTMRVQTRDGAWSEIRRYSLTKAAP</sequence>
<accession>A0A0B2C1K7</accession>
<dbReference type="Proteomes" id="UP000030988">
    <property type="component" value="Unassembled WGS sequence"/>
</dbReference>
<dbReference type="PROSITE" id="PS50076">
    <property type="entry name" value="DNAJ_2"/>
    <property type="match status" value="1"/>
</dbReference>
<evidence type="ECO:0000313" key="2">
    <source>
        <dbReference type="EMBL" id="KHL25856.1"/>
    </source>
</evidence>
<dbReference type="InterPro" id="IPR036869">
    <property type="entry name" value="J_dom_sf"/>
</dbReference>
<dbReference type="EMBL" id="JTDN01000001">
    <property type="protein sequence ID" value="KHL25856.1"/>
    <property type="molecule type" value="Genomic_DNA"/>
</dbReference>
<organism evidence="2 3">
    <name type="scientific">Croceibacterium mercuriale</name>
    <dbReference type="NCBI Taxonomy" id="1572751"/>
    <lineage>
        <taxon>Bacteria</taxon>
        <taxon>Pseudomonadati</taxon>
        <taxon>Pseudomonadota</taxon>
        <taxon>Alphaproteobacteria</taxon>
        <taxon>Sphingomonadales</taxon>
        <taxon>Erythrobacteraceae</taxon>
        <taxon>Croceibacterium</taxon>
    </lineage>
</organism>